<dbReference type="eggNOG" id="ENOG502SNN0">
    <property type="taxonomic scope" value="Eukaryota"/>
</dbReference>
<keyword evidence="1" id="KW-0472">Membrane</keyword>
<reference evidence="3 4" key="1">
    <citation type="journal article" date="2012" name="PLoS Pathog.">
        <title>Comparative pathogenomics reveals horizontally acquired novel virulence genes in fungi infecting cereal hosts.</title>
        <authorList>
            <person name="Gardiner D.M."/>
            <person name="McDonald M.C."/>
            <person name="Covarelli L."/>
            <person name="Solomon P.S."/>
            <person name="Rusu A.G."/>
            <person name="Marshall M."/>
            <person name="Kazan K."/>
            <person name="Chakraborty S."/>
            <person name="McDonald B.A."/>
            <person name="Manners J.M."/>
        </authorList>
    </citation>
    <scope>NUCLEOTIDE SEQUENCE [LARGE SCALE GENOMIC DNA]</scope>
    <source>
        <strain evidence="3 4">CS3096</strain>
    </source>
</reference>
<dbReference type="Gene3D" id="3.10.490.10">
    <property type="entry name" value="Gamma-glutamyl cyclotransferase-like"/>
    <property type="match status" value="1"/>
</dbReference>
<protein>
    <recommendedName>
        <fullName evidence="2">Gamma-glutamylcyclotransferase AIG2-like domain-containing protein</fullName>
    </recommendedName>
</protein>
<evidence type="ECO:0000256" key="1">
    <source>
        <dbReference type="SAM" id="Phobius"/>
    </source>
</evidence>
<feature type="transmembrane region" description="Helical" evidence="1">
    <location>
        <begin position="63"/>
        <end position="85"/>
    </location>
</feature>
<dbReference type="KEGG" id="fpu:FPSE_11033"/>
<dbReference type="OrthoDB" id="2150604at2759"/>
<accession>K3VXE6</accession>
<dbReference type="EMBL" id="AFNW01000387">
    <property type="protein sequence ID" value="EKJ68765.1"/>
    <property type="molecule type" value="Genomic_DNA"/>
</dbReference>
<dbReference type="GeneID" id="20369650"/>
<keyword evidence="1" id="KW-1133">Transmembrane helix</keyword>
<evidence type="ECO:0000313" key="4">
    <source>
        <dbReference type="Proteomes" id="UP000007978"/>
    </source>
</evidence>
<evidence type="ECO:0000259" key="2">
    <source>
        <dbReference type="Pfam" id="PF06094"/>
    </source>
</evidence>
<keyword evidence="4" id="KW-1185">Reference proteome</keyword>
<feature type="transmembrane region" description="Helical" evidence="1">
    <location>
        <begin position="131"/>
        <end position="153"/>
    </location>
</feature>
<feature type="domain" description="Gamma-glutamylcyclotransferase AIG2-like" evidence="2">
    <location>
        <begin position="231"/>
        <end position="337"/>
    </location>
</feature>
<dbReference type="InterPro" id="IPR009288">
    <property type="entry name" value="AIG2-like_dom"/>
</dbReference>
<dbReference type="Proteomes" id="UP000007978">
    <property type="component" value="Chromosome 4"/>
</dbReference>
<organism evidence="3 4">
    <name type="scientific">Fusarium pseudograminearum (strain CS3096)</name>
    <name type="common">Wheat and barley crown-rot fungus</name>
    <dbReference type="NCBI Taxonomy" id="1028729"/>
    <lineage>
        <taxon>Eukaryota</taxon>
        <taxon>Fungi</taxon>
        <taxon>Dikarya</taxon>
        <taxon>Ascomycota</taxon>
        <taxon>Pezizomycotina</taxon>
        <taxon>Sordariomycetes</taxon>
        <taxon>Hypocreomycetidae</taxon>
        <taxon>Hypocreales</taxon>
        <taxon>Nectriaceae</taxon>
        <taxon>Fusarium</taxon>
    </lineage>
</organism>
<name>K3VXE6_FUSPC</name>
<dbReference type="CDD" id="cd06661">
    <property type="entry name" value="GGCT_like"/>
    <property type="match status" value="1"/>
</dbReference>
<evidence type="ECO:0000313" key="3">
    <source>
        <dbReference type="EMBL" id="EKJ68765.1"/>
    </source>
</evidence>
<dbReference type="InterPro" id="IPR013024">
    <property type="entry name" value="GGCT-like"/>
</dbReference>
<dbReference type="HOGENOM" id="CLU_737794_0_0_1"/>
<proteinExistence type="predicted"/>
<dbReference type="RefSeq" id="XP_009262425.1">
    <property type="nucleotide sequence ID" value="XM_009264150.1"/>
</dbReference>
<dbReference type="Pfam" id="PF06094">
    <property type="entry name" value="GGACT"/>
    <property type="match status" value="1"/>
</dbReference>
<comment type="caution">
    <text evidence="3">The sequence shown here is derived from an EMBL/GenBank/DDBJ whole genome shotgun (WGS) entry which is preliminary data.</text>
</comment>
<keyword evidence="1" id="KW-0812">Transmembrane</keyword>
<gene>
    <name evidence="3" type="ORF">FPSE_11033</name>
</gene>
<dbReference type="AlphaFoldDB" id="K3VXE6"/>
<sequence length="375" mass="42247">MTDLAFRNATKMKNYNFFEGTSTGCDTIIRMLNEDDKELKDEMTKNWRNHKLEELNFVGTLPWLVRGLLYSGLVLALFSVVTAGVQSMRLHRLSAHPDGLEKIRHSLGRRRRSDNKALPSWLHVYAWEFSLAFLVLAVLCMVVGLTILIWAAAEHGPWKPEAAEWWDGNAKASHSFCTTGSFTDTWNLPDGGTLHMHSGASSGVPNPITRRSVEKSRTRVYRTMDEESYPFFAYGTLRALPLLAHILTGDSNNTHIVTRIIAPSRVHGYSRWAIRNNCSAAAVKDSHGSMDGLLLYLSKDQRERLESLRGPLFDTTHVMVSLNVGMNLGADMWVFRGAGEMLSNKPWSFDDFCHDVLPHCIPMGPTDTEPSRRRA</sequence>